<dbReference type="AlphaFoldDB" id="A0A7C8RGJ1"/>
<evidence type="ECO:0000313" key="2">
    <source>
        <dbReference type="Proteomes" id="UP000474640"/>
    </source>
</evidence>
<dbReference type="EMBL" id="JAABOJ010000013">
    <property type="protein sequence ID" value="KAF3282287.1"/>
    <property type="molecule type" value="Genomic_DNA"/>
</dbReference>
<sequence length="134" mass="15383">AKVGQSVQSLPRQFKEWLEPHTLQKIQIRNSRSKIDIDVSCRVVVRLVAHICSEGRGVLHALLRQLAVWSDDEIKDLQRAAGKRASSRQGKVFLSCALVEKRSRGIERCKERKRTLRFEIHSFHSPNLQLFISA</sequence>
<feature type="non-terminal residue" evidence="1">
    <location>
        <position position="1"/>
    </location>
</feature>
<comment type="caution">
    <text evidence="1">The sequence shown here is derived from an EMBL/GenBank/DDBJ whole genome shotgun (WGS) entry which is preliminary data.</text>
</comment>
<organism evidence="1 2">
    <name type="scientific">Orbilia oligospora</name>
    <name type="common">Nematode-trapping fungus</name>
    <name type="synonym">Arthrobotrys oligospora</name>
    <dbReference type="NCBI Taxonomy" id="2813651"/>
    <lineage>
        <taxon>Eukaryota</taxon>
        <taxon>Fungi</taxon>
        <taxon>Dikarya</taxon>
        <taxon>Ascomycota</taxon>
        <taxon>Pezizomycotina</taxon>
        <taxon>Orbiliomycetes</taxon>
        <taxon>Orbiliales</taxon>
        <taxon>Orbiliaceae</taxon>
        <taxon>Orbilia</taxon>
    </lineage>
</organism>
<name>A0A7C8RGJ1_ORBOL</name>
<dbReference type="Proteomes" id="UP000474640">
    <property type="component" value="Unassembled WGS sequence"/>
</dbReference>
<accession>A0A7C8RGJ1</accession>
<evidence type="ECO:0000313" key="1">
    <source>
        <dbReference type="EMBL" id="KAF3282288.1"/>
    </source>
</evidence>
<gene>
    <name evidence="1" type="ORF">TWF970_001700</name>
</gene>
<dbReference type="EMBL" id="JAABOJ010000013">
    <property type="protein sequence ID" value="KAF3282288.1"/>
    <property type="molecule type" value="Genomic_DNA"/>
</dbReference>
<protein>
    <submittedName>
        <fullName evidence="1">Uncharacterized protein</fullName>
    </submittedName>
</protein>
<reference evidence="1 2" key="1">
    <citation type="submission" date="2020-01" db="EMBL/GenBank/DDBJ databases">
        <authorList>
            <person name="Palmer J.M."/>
        </authorList>
    </citation>
    <scope>NUCLEOTIDE SEQUENCE [LARGE SCALE GENOMIC DNA]</scope>
    <source>
        <strain evidence="1 2">TWF970</strain>
    </source>
</reference>
<proteinExistence type="predicted"/>